<dbReference type="Proteomes" id="UP000290289">
    <property type="component" value="Chromosome 3"/>
</dbReference>
<dbReference type="InterPro" id="IPR001554">
    <property type="entry name" value="Glyco_hydro_14"/>
</dbReference>
<evidence type="ECO:0000313" key="6">
    <source>
        <dbReference type="Proteomes" id="UP000290289"/>
    </source>
</evidence>
<evidence type="ECO:0000256" key="1">
    <source>
        <dbReference type="ARBA" id="ARBA00005652"/>
    </source>
</evidence>
<dbReference type="PANTHER" id="PTHR31352:SF37">
    <property type="entry name" value="INACTIVE BETA-AMYLASE 4, CHLOROPLASTIC"/>
    <property type="match status" value="1"/>
</dbReference>
<dbReference type="SUPFAM" id="SSF51445">
    <property type="entry name" value="(Trans)glycosidases"/>
    <property type="match status" value="1"/>
</dbReference>
<organism evidence="5 6">
    <name type="scientific">Malus domestica</name>
    <name type="common">Apple</name>
    <name type="synonym">Pyrus malus</name>
    <dbReference type="NCBI Taxonomy" id="3750"/>
    <lineage>
        <taxon>Eukaryota</taxon>
        <taxon>Viridiplantae</taxon>
        <taxon>Streptophyta</taxon>
        <taxon>Embryophyta</taxon>
        <taxon>Tracheophyta</taxon>
        <taxon>Spermatophyta</taxon>
        <taxon>Magnoliopsida</taxon>
        <taxon>eudicotyledons</taxon>
        <taxon>Gunneridae</taxon>
        <taxon>Pentapetalae</taxon>
        <taxon>rosids</taxon>
        <taxon>fabids</taxon>
        <taxon>Rosales</taxon>
        <taxon>Rosaceae</taxon>
        <taxon>Amygdaloideae</taxon>
        <taxon>Maleae</taxon>
        <taxon>Malus</taxon>
    </lineage>
</organism>
<sequence length="313" mass="34772">MAVVCKCTTARRSFFCFRAVSFDYKPDRRNLLRNVLTLPVFKKGLFTCCSPSLAGNSILSMDARENSRSSILSSSLDKCIPIYVMMPVDAFCIDGTGRPRIRKIKALTVALKALKLAGVHGIAVEVWWGIVERFSPLAYDWSLYEGLFKLISDSGLKLHVALSFHSNVNSSSSRKGGVTLPLWIIQIGDQNKHIYYRDQNGFSNDDYLTLGVDHVPLFCCRTALQCYEDFLSSFAKKFESLIGTVIKDFGVGLGCYCYTRTTSMKPANYFLCNIVTLLTQISCTSFWMGDLKMAAGKEGKPQWGGKGPQNAGC</sequence>
<dbReference type="InterPro" id="IPR017853">
    <property type="entry name" value="GH"/>
</dbReference>
<reference evidence="5 6" key="1">
    <citation type="submission" date="2018-10" db="EMBL/GenBank/DDBJ databases">
        <title>A high-quality apple genome assembly.</title>
        <authorList>
            <person name="Hu J."/>
        </authorList>
    </citation>
    <scope>NUCLEOTIDE SEQUENCE [LARGE SCALE GENOMIC DNA]</scope>
    <source>
        <strain evidence="6">cv. HFTH1</strain>
        <tissue evidence="5">Young leaf</tissue>
    </source>
</reference>
<evidence type="ECO:0000256" key="3">
    <source>
        <dbReference type="ARBA" id="ARBA00023326"/>
    </source>
</evidence>
<gene>
    <name evidence="5" type="ORF">DVH24_003972</name>
</gene>
<dbReference type="GO" id="GO:0000272">
    <property type="term" value="P:polysaccharide catabolic process"/>
    <property type="evidence" value="ECO:0007669"/>
    <property type="project" value="UniProtKB-KW"/>
</dbReference>
<keyword evidence="4" id="KW-0326">Glycosidase</keyword>
<keyword evidence="3 4" id="KW-0624">Polysaccharide degradation</keyword>
<dbReference type="Gene3D" id="3.20.20.80">
    <property type="entry name" value="Glycosidases"/>
    <property type="match status" value="1"/>
</dbReference>
<keyword evidence="4" id="KW-0378">Hydrolase</keyword>
<dbReference type="Pfam" id="PF01373">
    <property type="entry name" value="Glyco_hydro_14"/>
    <property type="match status" value="1"/>
</dbReference>
<dbReference type="PRINTS" id="PR00750">
    <property type="entry name" value="BETAAMYLASE"/>
</dbReference>
<dbReference type="PANTHER" id="PTHR31352">
    <property type="entry name" value="BETA-AMYLASE 1, CHLOROPLASTIC"/>
    <property type="match status" value="1"/>
</dbReference>
<keyword evidence="6" id="KW-1185">Reference proteome</keyword>
<evidence type="ECO:0000256" key="4">
    <source>
        <dbReference type="RuleBase" id="RU000509"/>
    </source>
</evidence>
<protein>
    <recommendedName>
        <fullName evidence="4">Beta-amylase</fullName>
        <ecNumber evidence="4">3.2.1.2</ecNumber>
    </recommendedName>
</protein>
<proteinExistence type="inferred from homology"/>
<evidence type="ECO:0000256" key="2">
    <source>
        <dbReference type="ARBA" id="ARBA00023277"/>
    </source>
</evidence>
<dbReference type="EMBL" id="RDQH01000329">
    <property type="protein sequence ID" value="RXI03320.1"/>
    <property type="molecule type" value="Genomic_DNA"/>
</dbReference>
<keyword evidence="2 4" id="KW-0119">Carbohydrate metabolism</keyword>
<comment type="catalytic activity">
    <reaction evidence="4">
        <text>Hydrolysis of (1-&gt;4)-alpha-D-glucosidic linkages in polysaccharides so as to remove successive maltose units from the non-reducing ends of the chains.</text>
        <dbReference type="EC" id="3.2.1.2"/>
    </reaction>
</comment>
<comment type="similarity">
    <text evidence="1 4">Belongs to the glycosyl hydrolase 14 family.</text>
</comment>
<dbReference type="GO" id="GO:0016161">
    <property type="term" value="F:beta-amylase activity"/>
    <property type="evidence" value="ECO:0007669"/>
    <property type="project" value="UniProtKB-EC"/>
</dbReference>
<dbReference type="EC" id="3.2.1.2" evidence="4"/>
<name>A0A498K4Z3_MALDO</name>
<accession>A0A498K4Z3</accession>
<dbReference type="AlphaFoldDB" id="A0A498K4Z3"/>
<comment type="caution">
    <text evidence="5">The sequence shown here is derived from an EMBL/GenBank/DDBJ whole genome shotgun (WGS) entry which is preliminary data.</text>
</comment>
<evidence type="ECO:0000313" key="5">
    <source>
        <dbReference type="EMBL" id="RXI03320.1"/>
    </source>
</evidence>
<dbReference type="STRING" id="3750.A0A498K4Z3"/>